<comment type="caution">
    <text evidence="4">The sequence shown here is derived from an EMBL/GenBank/DDBJ whole genome shotgun (WGS) entry which is preliminary data.</text>
</comment>
<feature type="domain" description="CheW-like" evidence="3">
    <location>
        <begin position="14"/>
        <end position="163"/>
    </location>
</feature>
<dbReference type="SMART" id="SM00260">
    <property type="entry name" value="CheW"/>
    <property type="match status" value="1"/>
</dbReference>
<dbReference type="SUPFAM" id="SSF52172">
    <property type="entry name" value="CheY-like"/>
    <property type="match status" value="1"/>
</dbReference>
<dbReference type="Pfam" id="PF01584">
    <property type="entry name" value="CheW"/>
    <property type="match status" value="1"/>
</dbReference>
<dbReference type="Gene3D" id="2.40.50.180">
    <property type="entry name" value="CheA-289, Domain 4"/>
    <property type="match status" value="1"/>
</dbReference>
<dbReference type="GO" id="GO:0006935">
    <property type="term" value="P:chemotaxis"/>
    <property type="evidence" value="ECO:0007669"/>
    <property type="project" value="InterPro"/>
</dbReference>
<dbReference type="InterPro" id="IPR024181">
    <property type="entry name" value="Chemotax_regulator_CheV"/>
</dbReference>
<dbReference type="InterPro" id="IPR001789">
    <property type="entry name" value="Sig_transdc_resp-reg_receiver"/>
</dbReference>
<dbReference type="PIRSF" id="PIRSF002867">
    <property type="entry name" value="CheV"/>
    <property type="match status" value="1"/>
</dbReference>
<organism evidence="4 5">
    <name type="scientific">Pseudodesulfovibrio hydrargyri</name>
    <dbReference type="NCBI Taxonomy" id="2125990"/>
    <lineage>
        <taxon>Bacteria</taxon>
        <taxon>Pseudomonadati</taxon>
        <taxon>Thermodesulfobacteriota</taxon>
        <taxon>Desulfovibrionia</taxon>
        <taxon>Desulfovibrionales</taxon>
        <taxon>Desulfovibrionaceae</taxon>
    </lineage>
</organism>
<evidence type="ECO:0000313" key="5">
    <source>
        <dbReference type="Proteomes" id="UP000181901"/>
    </source>
</evidence>
<dbReference type="PANTHER" id="PTHR47233:SF3">
    <property type="entry name" value="CHEMOTAXIS PROTEIN CHEV"/>
    <property type="match status" value="1"/>
</dbReference>
<dbReference type="EMBL" id="LKAQ01000004">
    <property type="protein sequence ID" value="OIQ50489.1"/>
    <property type="molecule type" value="Genomic_DNA"/>
</dbReference>
<proteinExistence type="predicted"/>
<protein>
    <submittedName>
        <fullName evidence="4">Chemotaxis protein CheV</fullName>
    </submittedName>
</protein>
<dbReference type="InterPro" id="IPR011006">
    <property type="entry name" value="CheY-like_superfamily"/>
</dbReference>
<dbReference type="RefSeq" id="WP_071545925.1">
    <property type="nucleotide sequence ID" value="NZ_LKAQ01000004.1"/>
</dbReference>
<dbReference type="Gene3D" id="3.40.50.2300">
    <property type="match status" value="1"/>
</dbReference>
<dbReference type="GO" id="GO:0000160">
    <property type="term" value="P:phosphorelay signal transduction system"/>
    <property type="evidence" value="ECO:0007669"/>
    <property type="project" value="InterPro"/>
</dbReference>
<dbReference type="SUPFAM" id="SSF50341">
    <property type="entry name" value="CheW-like"/>
    <property type="match status" value="1"/>
</dbReference>
<dbReference type="PANTHER" id="PTHR47233">
    <property type="entry name" value="CHEMOTAXIS PROTEIN CHEV"/>
    <property type="match status" value="1"/>
</dbReference>
<keyword evidence="1" id="KW-0597">Phosphoprotein</keyword>
<name>A0A1J5NFJ7_9BACT</name>
<dbReference type="OrthoDB" id="9806105at2"/>
<dbReference type="InterPro" id="IPR002545">
    <property type="entry name" value="CheW-lke_dom"/>
</dbReference>
<dbReference type="Proteomes" id="UP000181901">
    <property type="component" value="Unassembled WGS sequence"/>
</dbReference>
<dbReference type="Pfam" id="PF00072">
    <property type="entry name" value="Response_reg"/>
    <property type="match status" value="1"/>
</dbReference>
<dbReference type="SMART" id="SM00448">
    <property type="entry name" value="REC"/>
    <property type="match status" value="1"/>
</dbReference>
<evidence type="ECO:0000259" key="2">
    <source>
        <dbReference type="PROSITE" id="PS50110"/>
    </source>
</evidence>
<dbReference type="AlphaFoldDB" id="A0A1J5NFJ7"/>
<dbReference type="Gene3D" id="2.30.30.40">
    <property type="entry name" value="SH3 Domains"/>
    <property type="match status" value="1"/>
</dbReference>
<evidence type="ECO:0000259" key="3">
    <source>
        <dbReference type="PROSITE" id="PS50851"/>
    </source>
</evidence>
<keyword evidence="5" id="KW-1185">Reference proteome</keyword>
<dbReference type="InterPro" id="IPR036061">
    <property type="entry name" value="CheW-like_dom_sf"/>
</dbReference>
<dbReference type="PROSITE" id="PS50851">
    <property type="entry name" value="CHEW"/>
    <property type="match status" value="1"/>
</dbReference>
<reference evidence="4 5" key="1">
    <citation type="submission" date="2015-09" db="EMBL/GenBank/DDBJ databases">
        <title>Genome of Desulfovibrio dechloracetivorans BerOc1, a mercury methylating strain isolated from highly hydrocarbons and metals contaminated coastal sediments.</title>
        <authorList>
            <person name="Goni Urriza M."/>
            <person name="Gassie C."/>
            <person name="Bouchez O."/>
            <person name="Klopp C."/>
            <person name="Ranchou-Peyruse A."/>
            <person name="Remy G."/>
        </authorList>
    </citation>
    <scope>NUCLEOTIDE SEQUENCE [LARGE SCALE GENOMIC DNA]</scope>
    <source>
        <strain evidence="4 5">BerOc1</strain>
    </source>
</reference>
<dbReference type="PROSITE" id="PS50110">
    <property type="entry name" value="RESPONSE_REGULATORY"/>
    <property type="match status" value="1"/>
</dbReference>
<evidence type="ECO:0000256" key="1">
    <source>
        <dbReference type="PROSITE-ProRule" id="PRU00169"/>
    </source>
</evidence>
<feature type="modified residue" description="4-aspartylphosphate" evidence="1">
    <location>
        <position position="243"/>
    </location>
</feature>
<gene>
    <name evidence="4" type="primary">cheV_2</name>
    <name evidence="4" type="ORF">BerOc1_02427</name>
</gene>
<sequence>MSQTDILLETGTNELEIIEFFIDEVTPDGVVRQYFGVNVAKVLEVVEAPEGLEGSEAAVHPSFLGTIPLRDLILPVVDLSVWLDIDRSPAENEPIIVTEFNAMITGFLVSGVTQIHRVFWADVEPPSKYVSSMETNCITGTVKIKDRFVLMLDLEQVLADLDESGQTQANLSSVVSDERYRALVADDSTSVRQLLESNFTQANFEVTMARDGAEAWAVLEGIKAKCASEGKSPLDYLDAVVSDVEMPQMDGYTLTRKVKEDPVLKVLPVVLFSSLISKSVLHKGKAVMADEQVTKPEFHGLTEKVINLIRGWERPGATA</sequence>
<feature type="domain" description="Response regulatory" evidence="2">
    <location>
        <begin position="181"/>
        <end position="310"/>
    </location>
</feature>
<evidence type="ECO:0000313" key="4">
    <source>
        <dbReference type="EMBL" id="OIQ50489.1"/>
    </source>
</evidence>
<accession>A0A1J5NFJ7</accession>